<organism evidence="2 3">
    <name type="scientific">Coniochaeta pulveracea</name>
    <dbReference type="NCBI Taxonomy" id="177199"/>
    <lineage>
        <taxon>Eukaryota</taxon>
        <taxon>Fungi</taxon>
        <taxon>Dikarya</taxon>
        <taxon>Ascomycota</taxon>
        <taxon>Pezizomycotina</taxon>
        <taxon>Sordariomycetes</taxon>
        <taxon>Sordariomycetidae</taxon>
        <taxon>Coniochaetales</taxon>
        <taxon>Coniochaetaceae</taxon>
        <taxon>Coniochaeta</taxon>
    </lineage>
</organism>
<keyword evidence="1" id="KW-0812">Transmembrane</keyword>
<feature type="transmembrane region" description="Helical" evidence="1">
    <location>
        <begin position="7"/>
        <end position="27"/>
    </location>
</feature>
<sequence length="102" mass="11091">MITIDKISAVVRTWELILALMLMSLTWGHLNREFILVGIGAFNRNSAVVIAAVLSCITVLNALMWLLPLKPSFVHFPADLVLAIAWTRVSCQLGGWVAGACG</sequence>
<name>A0A420Y999_9PEZI</name>
<evidence type="ECO:0000313" key="3">
    <source>
        <dbReference type="Proteomes" id="UP000275385"/>
    </source>
</evidence>
<dbReference type="EMBL" id="QVQW01000031">
    <property type="protein sequence ID" value="RKU44377.1"/>
    <property type="molecule type" value="Genomic_DNA"/>
</dbReference>
<evidence type="ECO:0000313" key="2">
    <source>
        <dbReference type="EMBL" id="RKU44377.1"/>
    </source>
</evidence>
<accession>A0A420Y999</accession>
<keyword evidence="3" id="KW-1185">Reference proteome</keyword>
<gene>
    <name evidence="2" type="ORF">DL546_003254</name>
</gene>
<feature type="transmembrane region" description="Helical" evidence="1">
    <location>
        <begin position="47"/>
        <end position="67"/>
    </location>
</feature>
<dbReference type="OrthoDB" id="4074965at2759"/>
<reference evidence="2 3" key="1">
    <citation type="submission" date="2018-08" db="EMBL/GenBank/DDBJ databases">
        <title>Draft genome of the lignicolous fungus Coniochaeta pulveracea.</title>
        <authorList>
            <person name="Borstlap C.J."/>
            <person name="De Witt R.N."/>
            <person name="Botha A."/>
            <person name="Volschenk H."/>
        </authorList>
    </citation>
    <scope>NUCLEOTIDE SEQUENCE [LARGE SCALE GENOMIC DNA]</scope>
    <source>
        <strain evidence="2 3">CAB683</strain>
    </source>
</reference>
<dbReference type="Proteomes" id="UP000275385">
    <property type="component" value="Unassembled WGS sequence"/>
</dbReference>
<evidence type="ECO:0000256" key="1">
    <source>
        <dbReference type="SAM" id="Phobius"/>
    </source>
</evidence>
<protein>
    <submittedName>
        <fullName evidence="2">Uncharacterized protein</fullName>
    </submittedName>
</protein>
<keyword evidence="1" id="KW-0472">Membrane</keyword>
<comment type="caution">
    <text evidence="2">The sequence shown here is derived from an EMBL/GenBank/DDBJ whole genome shotgun (WGS) entry which is preliminary data.</text>
</comment>
<keyword evidence="1" id="KW-1133">Transmembrane helix</keyword>
<proteinExistence type="predicted"/>
<dbReference type="AlphaFoldDB" id="A0A420Y999"/>